<comment type="similarity">
    <text evidence="2 9">Belongs to the aspartokinase family.</text>
</comment>
<proteinExistence type="inferred from homology"/>
<dbReference type="PROSITE" id="PS51671">
    <property type="entry name" value="ACT"/>
    <property type="match status" value="1"/>
</dbReference>
<dbReference type="SUPFAM" id="SSF55021">
    <property type="entry name" value="ACT-like"/>
    <property type="match status" value="2"/>
</dbReference>
<dbReference type="GO" id="GO:0005829">
    <property type="term" value="C:cytosol"/>
    <property type="evidence" value="ECO:0007669"/>
    <property type="project" value="TreeGrafter"/>
</dbReference>
<protein>
    <recommendedName>
        <fullName evidence="9">Aspartokinase</fullName>
        <ecNumber evidence="9">2.7.2.4</ecNumber>
    </recommendedName>
</protein>
<dbReference type="Gene3D" id="3.30.70.260">
    <property type="match status" value="2"/>
</dbReference>
<dbReference type="Pfam" id="PF22468">
    <property type="entry name" value="ACT_9"/>
    <property type="match status" value="2"/>
</dbReference>
<dbReference type="GO" id="GO:0009090">
    <property type="term" value="P:homoserine biosynthetic process"/>
    <property type="evidence" value="ECO:0007669"/>
    <property type="project" value="TreeGrafter"/>
</dbReference>
<dbReference type="SUPFAM" id="SSF53633">
    <property type="entry name" value="Carbamate kinase-like"/>
    <property type="match status" value="1"/>
</dbReference>
<dbReference type="UniPathway" id="UPA00050">
    <property type="reaction ID" value="UER00461"/>
</dbReference>
<dbReference type="CDD" id="cd04892">
    <property type="entry name" value="ACT_AK-like_2"/>
    <property type="match status" value="1"/>
</dbReference>
<keyword evidence="4 8" id="KW-0547">Nucleotide-binding</keyword>
<feature type="binding site" evidence="8">
    <location>
        <begin position="220"/>
        <end position="221"/>
    </location>
    <ligand>
        <name>ATP</name>
        <dbReference type="ChEBI" id="CHEBI:30616"/>
    </ligand>
</feature>
<dbReference type="PANTHER" id="PTHR21499:SF59">
    <property type="entry name" value="ASPARTOKINASE"/>
    <property type="match status" value="1"/>
</dbReference>
<evidence type="ECO:0000256" key="5">
    <source>
        <dbReference type="ARBA" id="ARBA00022777"/>
    </source>
</evidence>
<keyword evidence="10" id="KW-0028">Amino-acid biosynthesis</keyword>
<evidence type="ECO:0000259" key="11">
    <source>
        <dbReference type="PROSITE" id="PS51671"/>
    </source>
</evidence>
<organism evidence="12 13">
    <name type="scientific">Enhygromyxa salina</name>
    <dbReference type="NCBI Taxonomy" id="215803"/>
    <lineage>
        <taxon>Bacteria</taxon>
        <taxon>Pseudomonadati</taxon>
        <taxon>Myxococcota</taxon>
        <taxon>Polyangia</taxon>
        <taxon>Nannocystales</taxon>
        <taxon>Nannocystaceae</taxon>
        <taxon>Enhygromyxa</taxon>
    </lineage>
</organism>
<evidence type="ECO:0000256" key="2">
    <source>
        <dbReference type="ARBA" id="ARBA00010122"/>
    </source>
</evidence>
<dbReference type="InterPro" id="IPR005260">
    <property type="entry name" value="Asp_kin_monofn"/>
</dbReference>
<evidence type="ECO:0000256" key="10">
    <source>
        <dbReference type="RuleBase" id="RU004249"/>
    </source>
</evidence>
<evidence type="ECO:0000256" key="9">
    <source>
        <dbReference type="RuleBase" id="RU003448"/>
    </source>
</evidence>
<dbReference type="GO" id="GO:0004072">
    <property type="term" value="F:aspartate kinase activity"/>
    <property type="evidence" value="ECO:0007669"/>
    <property type="project" value="UniProtKB-EC"/>
</dbReference>
<feature type="domain" description="ACT" evidence="11">
    <location>
        <begin position="383"/>
        <end position="445"/>
    </location>
</feature>
<dbReference type="PANTHER" id="PTHR21499">
    <property type="entry name" value="ASPARTATE KINASE"/>
    <property type="match status" value="1"/>
</dbReference>
<evidence type="ECO:0000256" key="7">
    <source>
        <dbReference type="ARBA" id="ARBA00047872"/>
    </source>
</evidence>
<dbReference type="UniPathway" id="UPA00051">
    <property type="reaction ID" value="UER00462"/>
</dbReference>
<dbReference type="PROSITE" id="PS00324">
    <property type="entry name" value="ASPARTOKINASE"/>
    <property type="match status" value="1"/>
</dbReference>
<dbReference type="NCBIfam" id="TIGR00657">
    <property type="entry name" value="asp_kinases"/>
    <property type="match status" value="1"/>
</dbReference>
<dbReference type="PIRSF" id="PIRSF000726">
    <property type="entry name" value="Asp_kin"/>
    <property type="match status" value="1"/>
</dbReference>
<keyword evidence="6 8" id="KW-0067">ATP-binding</keyword>
<dbReference type="AlphaFoldDB" id="A0A2S9YRX8"/>
<dbReference type="InterPro" id="IPR018042">
    <property type="entry name" value="Aspartate_kinase_CS"/>
</dbReference>
<sequence length="445" mass="47243">MVTPDMIVMKFGGSSVANRGQIEKVLSIVDSARERAPVVVSSAHKGITDALVNAAKAAAAGELVTTPIDLQRQLLAQLECPVDLLDDCFGELSDLLRGISLVKELSPRSLDYVSSFGERMSVRAIADFFTRNGLAARAHDVWDLGFITDDAFGRARPLAGWEANCQAAFARLPANEVAVVTGFVGKNREGEITTVGRNGSDLTASLLGGALAAEEVQIWTDTDGVMTADPSVVDGARNIPQMRFDEAAELAYFGSRVLHPSTLLPAMSSDIPVRVLNTNRPAHPGTVIQKVAAPSPNAATSIAYKERQSVLVLRTTRMFGQAGFLARVFEILGRREVDVDMISTSEVSISLTSADRPALEAAADQLATIGKVELRHGKTILAVVGQHLPARPGIGAQVLGAVAGAGVNVEMISYGMDSINFTMLIDDADIGRAVKVLHEMLFAAV</sequence>
<evidence type="ECO:0000256" key="4">
    <source>
        <dbReference type="ARBA" id="ARBA00022741"/>
    </source>
</evidence>
<evidence type="ECO:0000256" key="8">
    <source>
        <dbReference type="PIRSR" id="PIRSR000726-1"/>
    </source>
</evidence>
<dbReference type="Proteomes" id="UP000238823">
    <property type="component" value="Unassembled WGS sequence"/>
</dbReference>
<dbReference type="InterPro" id="IPR036393">
    <property type="entry name" value="AceGlu_kinase-like_sf"/>
</dbReference>
<evidence type="ECO:0000313" key="13">
    <source>
        <dbReference type="Proteomes" id="UP000238823"/>
    </source>
</evidence>
<dbReference type="InterPro" id="IPR045865">
    <property type="entry name" value="ACT-like_dom_sf"/>
</dbReference>
<gene>
    <name evidence="12" type="primary">lysC</name>
    <name evidence="12" type="ORF">ENSA7_24130</name>
</gene>
<dbReference type="Gene3D" id="1.20.120.1320">
    <property type="entry name" value="Aspartokinase, catalytic domain"/>
    <property type="match status" value="1"/>
</dbReference>
<evidence type="ECO:0000256" key="3">
    <source>
        <dbReference type="ARBA" id="ARBA00022679"/>
    </source>
</evidence>
<keyword evidence="3 9" id="KW-0808">Transferase</keyword>
<dbReference type="InterPro" id="IPR001048">
    <property type="entry name" value="Asp/Glu/Uridylate_kinase"/>
</dbReference>
<dbReference type="GO" id="GO:0005524">
    <property type="term" value="F:ATP binding"/>
    <property type="evidence" value="ECO:0007669"/>
    <property type="project" value="UniProtKB-KW"/>
</dbReference>
<dbReference type="EMBL" id="PVNL01000048">
    <property type="protein sequence ID" value="PRQ07848.1"/>
    <property type="molecule type" value="Genomic_DNA"/>
</dbReference>
<accession>A0A2S9YRX8</accession>
<name>A0A2S9YRX8_9BACT</name>
<reference evidence="12 13" key="1">
    <citation type="submission" date="2018-03" db="EMBL/GenBank/DDBJ databases">
        <title>Draft Genome Sequences of the Obligatory Marine Myxobacteria Enhygromyxa salina SWB007.</title>
        <authorList>
            <person name="Poehlein A."/>
            <person name="Moghaddam J.A."/>
            <person name="Harms H."/>
            <person name="Alanjari M."/>
            <person name="Koenig G.M."/>
            <person name="Daniel R."/>
            <person name="Schaeberle T.F."/>
        </authorList>
    </citation>
    <scope>NUCLEOTIDE SEQUENCE [LARGE SCALE GENOMIC DNA]</scope>
    <source>
        <strain evidence="12 13">SWB007</strain>
    </source>
</reference>
<comment type="pathway">
    <text evidence="10">Amino-acid biosynthesis; L-threonine biosynthesis; L-threonine from L-aspartate: step 1/5.</text>
</comment>
<comment type="catalytic activity">
    <reaction evidence="7 9">
        <text>L-aspartate + ATP = 4-phospho-L-aspartate + ADP</text>
        <dbReference type="Rhea" id="RHEA:23776"/>
        <dbReference type="ChEBI" id="CHEBI:29991"/>
        <dbReference type="ChEBI" id="CHEBI:30616"/>
        <dbReference type="ChEBI" id="CHEBI:57535"/>
        <dbReference type="ChEBI" id="CHEBI:456216"/>
        <dbReference type="EC" id="2.7.2.4"/>
    </reaction>
</comment>
<dbReference type="Gene3D" id="3.40.1160.10">
    <property type="entry name" value="Acetylglutamate kinase-like"/>
    <property type="match status" value="1"/>
</dbReference>
<evidence type="ECO:0000256" key="1">
    <source>
        <dbReference type="ARBA" id="ARBA00004766"/>
    </source>
</evidence>
<dbReference type="GO" id="GO:0009088">
    <property type="term" value="P:threonine biosynthetic process"/>
    <property type="evidence" value="ECO:0007669"/>
    <property type="project" value="UniProtKB-UniPathway"/>
</dbReference>
<feature type="binding site" evidence="8">
    <location>
        <position position="118"/>
    </location>
    <ligand>
        <name>substrate</name>
    </ligand>
</feature>
<dbReference type="Pfam" id="PF00696">
    <property type="entry name" value="AA_kinase"/>
    <property type="match status" value="1"/>
</dbReference>
<dbReference type="InterPro" id="IPR042199">
    <property type="entry name" value="AsparK_Bifunc_asparK/hSer_DH"/>
</dbReference>
<dbReference type="GO" id="GO:0009089">
    <property type="term" value="P:lysine biosynthetic process via diaminopimelate"/>
    <property type="evidence" value="ECO:0007669"/>
    <property type="project" value="UniProtKB-UniPathway"/>
</dbReference>
<dbReference type="UniPathway" id="UPA00034">
    <property type="reaction ID" value="UER00015"/>
</dbReference>
<dbReference type="EC" id="2.7.2.4" evidence="9"/>
<keyword evidence="5 9" id="KW-0418">Kinase</keyword>
<evidence type="ECO:0000313" key="12">
    <source>
        <dbReference type="EMBL" id="PRQ07848.1"/>
    </source>
</evidence>
<comment type="caution">
    <text evidence="12">The sequence shown here is derived from an EMBL/GenBank/DDBJ whole genome shotgun (WGS) entry which is preliminary data.</text>
</comment>
<comment type="pathway">
    <text evidence="10">Amino-acid biosynthesis; L-methionine biosynthesis via de novo pathway; L-homoserine from L-aspartate: step 1/3.</text>
</comment>
<dbReference type="InterPro" id="IPR001341">
    <property type="entry name" value="Asp_kinase"/>
</dbReference>
<feature type="binding site" evidence="8">
    <location>
        <position position="48"/>
    </location>
    <ligand>
        <name>substrate</name>
    </ligand>
</feature>
<evidence type="ECO:0000256" key="6">
    <source>
        <dbReference type="ARBA" id="ARBA00022840"/>
    </source>
</evidence>
<dbReference type="InterPro" id="IPR054352">
    <property type="entry name" value="ACT_Aspartokinase"/>
</dbReference>
<comment type="pathway">
    <text evidence="1 10">Amino-acid biosynthesis; L-lysine biosynthesis via DAP pathway; (S)-tetrahydrodipicolinate from L-aspartate: step 1/4.</text>
</comment>
<dbReference type="InterPro" id="IPR002912">
    <property type="entry name" value="ACT_dom"/>
</dbReference>
<feature type="binding site" evidence="8">
    <location>
        <begin position="10"/>
        <end position="13"/>
    </location>
    <ligand>
        <name>ATP</name>
        <dbReference type="ChEBI" id="CHEBI:30616"/>
    </ligand>
</feature>